<organism evidence="2 3">
    <name type="scientific">Solanum tuberosum</name>
    <name type="common">Potato</name>
    <dbReference type="NCBI Taxonomy" id="4113"/>
    <lineage>
        <taxon>Eukaryota</taxon>
        <taxon>Viridiplantae</taxon>
        <taxon>Streptophyta</taxon>
        <taxon>Embryophyta</taxon>
        <taxon>Tracheophyta</taxon>
        <taxon>Spermatophyta</taxon>
        <taxon>Magnoliopsida</taxon>
        <taxon>eudicotyledons</taxon>
        <taxon>Gunneridae</taxon>
        <taxon>Pentapetalae</taxon>
        <taxon>asterids</taxon>
        <taxon>lamiids</taxon>
        <taxon>Solanales</taxon>
        <taxon>Solanaceae</taxon>
        <taxon>Solanoideae</taxon>
        <taxon>Solaneae</taxon>
        <taxon>Solanum</taxon>
    </lineage>
</organism>
<feature type="compositionally biased region" description="Basic and acidic residues" evidence="1">
    <location>
        <begin position="175"/>
        <end position="204"/>
    </location>
</feature>
<proteinExistence type="predicted"/>
<dbReference type="Proteomes" id="UP000011115">
    <property type="component" value="Unassembled WGS sequence"/>
</dbReference>
<evidence type="ECO:0000313" key="2">
    <source>
        <dbReference type="EnsemblPlants" id="PGSC0003DMT400087283"/>
    </source>
</evidence>
<dbReference type="PaxDb" id="4113-PGSC0003DMT400087283"/>
<keyword evidence="3" id="KW-1185">Reference proteome</keyword>
<feature type="region of interest" description="Disordered" evidence="1">
    <location>
        <begin position="1"/>
        <end position="34"/>
    </location>
</feature>
<accession>M1DDI2</accession>
<dbReference type="Gramene" id="PGSC0003DMT400087283">
    <property type="protein sequence ID" value="PGSC0003DMT400087283"/>
    <property type="gene ID" value="PGSC0003DMG400036854"/>
</dbReference>
<name>M1DDI2_SOLTU</name>
<evidence type="ECO:0000313" key="3">
    <source>
        <dbReference type="Proteomes" id="UP000011115"/>
    </source>
</evidence>
<feature type="region of interest" description="Disordered" evidence="1">
    <location>
        <begin position="160"/>
        <end position="204"/>
    </location>
</feature>
<protein>
    <submittedName>
        <fullName evidence="2">Integrase core domain containing protein</fullName>
    </submittedName>
</protein>
<reference evidence="2" key="2">
    <citation type="submission" date="2015-06" db="UniProtKB">
        <authorList>
            <consortium name="EnsemblPlants"/>
        </authorList>
    </citation>
    <scope>IDENTIFICATION</scope>
    <source>
        <strain evidence="2">DM1-3 516 R44</strain>
    </source>
</reference>
<dbReference type="AlphaFoldDB" id="M1DDI2"/>
<dbReference type="HOGENOM" id="CLU_028647_6_0_1"/>
<reference evidence="3" key="1">
    <citation type="journal article" date="2011" name="Nature">
        <title>Genome sequence and analysis of the tuber crop potato.</title>
        <authorList>
            <consortium name="The Potato Genome Sequencing Consortium"/>
        </authorList>
    </citation>
    <scope>NUCLEOTIDE SEQUENCE [LARGE SCALE GENOMIC DNA]</scope>
    <source>
        <strain evidence="3">cv. DM1-3 516 R44</strain>
    </source>
</reference>
<sequence>MQGVDPSPPAHTDDAPASSSQAVSRGPSSSRSTPPVGAIVVPLVRVQKLKAQMATLLHHIRPWMQKLIAESEAIMERRMESMMDQKVQSVNKCLNAFGLRVLERPAPTTYLSSFRTELANLRVDIDAILATPAVEPQATPTALSDDTVLDALFSRDAEEQLEPIRARGKRHQSRHTSEVTEDERAKKREYKQEKQAKKASILDEQLRQERVRESIVGASSSMPVTDVSNIVGHVVSTTNGAVRMIDSTT</sequence>
<evidence type="ECO:0000256" key="1">
    <source>
        <dbReference type="SAM" id="MobiDB-lite"/>
    </source>
</evidence>
<feature type="compositionally biased region" description="Low complexity" evidence="1">
    <location>
        <begin position="17"/>
        <end position="34"/>
    </location>
</feature>
<dbReference type="InParanoid" id="M1DDI2"/>
<dbReference type="EnsemblPlants" id="PGSC0003DMT400087283">
    <property type="protein sequence ID" value="PGSC0003DMT400087283"/>
    <property type="gene ID" value="PGSC0003DMG400036854"/>
</dbReference>